<comment type="caution">
    <text evidence="1">The sequence shown here is derived from an EMBL/GenBank/DDBJ whole genome shotgun (WGS) entry which is preliminary data.</text>
</comment>
<reference evidence="1 2" key="1">
    <citation type="journal article" date="2013" name="Stand. Genomic Sci.">
        <title>Genomic Encyclopedia of Type Strains, Phase I: The one thousand microbial genomes (KMG-I) project.</title>
        <authorList>
            <person name="Kyrpides N.C."/>
            <person name="Woyke T."/>
            <person name="Eisen J.A."/>
            <person name="Garrity G."/>
            <person name="Lilburn T.G."/>
            <person name="Beck B.J."/>
            <person name="Whitman W.B."/>
            <person name="Hugenholtz P."/>
            <person name="Klenk H.P."/>
        </authorList>
    </citation>
    <scope>NUCLEOTIDE SEQUENCE [LARGE SCALE GENOMIC DNA]</scope>
    <source>
        <strain evidence="1 2">DSM 45044</strain>
    </source>
</reference>
<evidence type="ECO:0000313" key="1">
    <source>
        <dbReference type="EMBL" id="TWJ07721.1"/>
    </source>
</evidence>
<dbReference type="InterPro" id="IPR025851">
    <property type="entry name" value="SUKH-4"/>
</dbReference>
<dbReference type="Pfam" id="PF14435">
    <property type="entry name" value="SUKH-4"/>
    <property type="match status" value="1"/>
</dbReference>
<gene>
    <name evidence="1" type="ORF">LX16_4881</name>
</gene>
<accession>A0A562UQ26</accession>
<sequence length="164" mass="17876">MYVRYRVQDLKSLSDDAAVESLVTIGLPREHLLFGYSLPFLHRVDGYLAIGAGGDGVDFCVNVRTGQVVTVCSLDGSVWHVNDSVSQFVASLNAFSEGFPYGVVNGDLDDADAALDERERLTDGFKATLLEIDSSVLRQDPGYWSSILDDIAIGDYSEDLESSE</sequence>
<organism evidence="1 2">
    <name type="scientific">Stackebrandtia albiflava</name>
    <dbReference type="NCBI Taxonomy" id="406432"/>
    <lineage>
        <taxon>Bacteria</taxon>
        <taxon>Bacillati</taxon>
        <taxon>Actinomycetota</taxon>
        <taxon>Actinomycetes</taxon>
        <taxon>Glycomycetales</taxon>
        <taxon>Glycomycetaceae</taxon>
        <taxon>Stackebrandtia</taxon>
    </lineage>
</organism>
<evidence type="ECO:0000313" key="2">
    <source>
        <dbReference type="Proteomes" id="UP000321617"/>
    </source>
</evidence>
<dbReference type="AlphaFoldDB" id="A0A562UQ26"/>
<proteinExistence type="predicted"/>
<keyword evidence="2" id="KW-1185">Reference proteome</keyword>
<protein>
    <submittedName>
        <fullName evidence="1">SUKH-4 immunity protein of toxin-antitoxin system</fullName>
    </submittedName>
</protein>
<dbReference type="Proteomes" id="UP000321617">
    <property type="component" value="Unassembled WGS sequence"/>
</dbReference>
<dbReference type="EMBL" id="VLLL01000010">
    <property type="protein sequence ID" value="TWJ07721.1"/>
    <property type="molecule type" value="Genomic_DNA"/>
</dbReference>
<name>A0A562UQ26_9ACTN</name>